<sequence>MRDSKMNDGILWPVFLLLIEENVMVLRLHIALFSVFSLIKYVLVTMRNSTLAVETKLI</sequence>
<proteinExistence type="predicted"/>
<dbReference type="EMBL" id="SNZV01000001">
    <property type="protein sequence ID" value="TDS17646.1"/>
    <property type="molecule type" value="Genomic_DNA"/>
</dbReference>
<dbReference type="Proteomes" id="UP000294752">
    <property type="component" value="Unassembled WGS sequence"/>
</dbReference>
<feature type="transmembrane region" description="Helical" evidence="1">
    <location>
        <begin position="24"/>
        <end position="43"/>
    </location>
</feature>
<protein>
    <submittedName>
        <fullName evidence="2">Uncharacterized protein</fullName>
    </submittedName>
</protein>
<dbReference type="AlphaFoldDB" id="A0A4R7DEN7"/>
<evidence type="ECO:0000313" key="2">
    <source>
        <dbReference type="EMBL" id="TDS17646.1"/>
    </source>
</evidence>
<comment type="caution">
    <text evidence="2">The sequence shown here is derived from an EMBL/GenBank/DDBJ whole genome shotgun (WGS) entry which is preliminary data.</text>
</comment>
<keyword evidence="1" id="KW-1133">Transmembrane helix</keyword>
<gene>
    <name evidence="2" type="ORF">B0I21_101517</name>
</gene>
<evidence type="ECO:0000313" key="3">
    <source>
        <dbReference type="Proteomes" id="UP000294752"/>
    </source>
</evidence>
<evidence type="ECO:0000256" key="1">
    <source>
        <dbReference type="SAM" id="Phobius"/>
    </source>
</evidence>
<organism evidence="2 3">
    <name type="scientific">Sphingobacterium paludis</name>
    <dbReference type="NCBI Taxonomy" id="1476465"/>
    <lineage>
        <taxon>Bacteria</taxon>
        <taxon>Pseudomonadati</taxon>
        <taxon>Bacteroidota</taxon>
        <taxon>Sphingobacteriia</taxon>
        <taxon>Sphingobacteriales</taxon>
        <taxon>Sphingobacteriaceae</taxon>
        <taxon>Sphingobacterium</taxon>
    </lineage>
</organism>
<name>A0A4R7DEN7_9SPHI</name>
<reference evidence="2 3" key="1">
    <citation type="submission" date="2019-03" db="EMBL/GenBank/DDBJ databases">
        <title>Genomic Encyclopedia of Type Strains, Phase III (KMG-III): the genomes of soil and plant-associated and newly described type strains.</title>
        <authorList>
            <person name="Whitman W."/>
        </authorList>
    </citation>
    <scope>NUCLEOTIDE SEQUENCE [LARGE SCALE GENOMIC DNA]</scope>
    <source>
        <strain evidence="2 3">CGMCC 1.12801</strain>
    </source>
</reference>
<accession>A0A4R7DEN7</accession>
<keyword evidence="1" id="KW-0472">Membrane</keyword>
<keyword evidence="3" id="KW-1185">Reference proteome</keyword>
<keyword evidence="1" id="KW-0812">Transmembrane</keyword>